<dbReference type="PANTHER" id="PTHR32507:SF8">
    <property type="entry name" value="CNH1P"/>
    <property type="match status" value="1"/>
</dbReference>
<protein>
    <submittedName>
        <fullName evidence="11">Sodium:proton antiporter</fullName>
    </submittedName>
</protein>
<dbReference type="EMBL" id="WUMV01000002">
    <property type="protein sequence ID" value="MXN64173.1"/>
    <property type="molecule type" value="Genomic_DNA"/>
</dbReference>
<sequence length="406" mass="41931">MYGTVAILAVAVLAYGATANAFERTPFAGAFLFTAAGLALGPAGLSLLNADVEAEVLRTLAELALAFVLFTDAANTDMAELRHSLSLPRRLLLVGLPLVIAAGIVPGYLLFPELGLAGVAVLAIALAPTDAALGKAVVTDRAVPIRIRTALNVESGLNDGICVPFFLVALAVVMETVEPQALGQYALKVAVAQIGIGVGIGLVFSLLAVHAIGACSARGWISGSWNQVLVPALALACFATSQWAGGSGFIACFVAGLAFGALEKQHKDPLLEAAEGLGDALALCLWVLFGAVVVGPLMGQLTWKAAIYAALSLTVVRMVPVRLGLKGRMPGAKEKLFIGWFGPRGLASIVFAVMAIDADMPGNETISLVVSVTILMSVIAHGLSAKPLSRLLEEGERRETDTAEGL</sequence>
<evidence type="ECO:0000313" key="11">
    <source>
        <dbReference type="EMBL" id="MXN64173.1"/>
    </source>
</evidence>
<reference evidence="11 12" key="1">
    <citation type="submission" date="2019-12" db="EMBL/GenBank/DDBJ databases">
        <authorList>
            <person name="Li M."/>
        </authorList>
    </citation>
    <scope>NUCLEOTIDE SEQUENCE [LARGE SCALE GENOMIC DNA]</scope>
    <source>
        <strain evidence="11 12">GBMRC 2046</strain>
    </source>
</reference>
<feature type="transmembrane region" description="Helical" evidence="9">
    <location>
        <begin position="91"/>
        <end position="111"/>
    </location>
</feature>
<feature type="domain" description="Cation/H+ exchanger transmembrane" evidence="10">
    <location>
        <begin position="13"/>
        <end position="389"/>
    </location>
</feature>
<keyword evidence="4" id="KW-1003">Cell membrane</keyword>
<feature type="transmembrane region" description="Helical" evidence="9">
    <location>
        <begin position="280"/>
        <end position="299"/>
    </location>
</feature>
<dbReference type="Gene3D" id="1.20.1530.20">
    <property type="match status" value="1"/>
</dbReference>
<evidence type="ECO:0000256" key="4">
    <source>
        <dbReference type="ARBA" id="ARBA00022475"/>
    </source>
</evidence>
<dbReference type="GO" id="GO:0015297">
    <property type="term" value="F:antiporter activity"/>
    <property type="evidence" value="ECO:0007669"/>
    <property type="project" value="UniProtKB-KW"/>
</dbReference>
<gene>
    <name evidence="11" type="ORF">GR183_04600</name>
</gene>
<dbReference type="GO" id="GO:1902600">
    <property type="term" value="P:proton transmembrane transport"/>
    <property type="evidence" value="ECO:0007669"/>
    <property type="project" value="InterPro"/>
</dbReference>
<evidence type="ECO:0000259" key="10">
    <source>
        <dbReference type="Pfam" id="PF00999"/>
    </source>
</evidence>
<keyword evidence="5 9" id="KW-0812">Transmembrane</keyword>
<feature type="transmembrane region" description="Helical" evidence="9">
    <location>
        <begin position="117"/>
        <end position="138"/>
    </location>
</feature>
<dbReference type="GO" id="GO:0005886">
    <property type="term" value="C:plasma membrane"/>
    <property type="evidence" value="ECO:0007669"/>
    <property type="project" value="UniProtKB-SubCell"/>
</dbReference>
<evidence type="ECO:0000256" key="9">
    <source>
        <dbReference type="SAM" id="Phobius"/>
    </source>
</evidence>
<feature type="transmembrane region" description="Helical" evidence="9">
    <location>
        <begin position="189"/>
        <end position="212"/>
    </location>
</feature>
<keyword evidence="8 9" id="KW-0472">Membrane</keyword>
<evidence type="ECO:0000256" key="7">
    <source>
        <dbReference type="ARBA" id="ARBA00023065"/>
    </source>
</evidence>
<dbReference type="InterPro" id="IPR038770">
    <property type="entry name" value="Na+/solute_symporter_sf"/>
</dbReference>
<organism evidence="11 12">
    <name type="scientific">Stappia sediminis</name>
    <dbReference type="NCBI Taxonomy" id="2692190"/>
    <lineage>
        <taxon>Bacteria</taxon>
        <taxon>Pseudomonadati</taxon>
        <taxon>Pseudomonadota</taxon>
        <taxon>Alphaproteobacteria</taxon>
        <taxon>Hyphomicrobiales</taxon>
        <taxon>Stappiaceae</taxon>
        <taxon>Stappia</taxon>
    </lineage>
</organism>
<keyword evidence="12" id="KW-1185">Reference proteome</keyword>
<evidence type="ECO:0000256" key="1">
    <source>
        <dbReference type="ARBA" id="ARBA00004651"/>
    </source>
</evidence>
<feature type="transmembrane region" description="Helical" evidence="9">
    <location>
        <begin position="232"/>
        <end position="259"/>
    </location>
</feature>
<dbReference type="Pfam" id="PF00999">
    <property type="entry name" value="Na_H_Exchanger"/>
    <property type="match status" value="1"/>
</dbReference>
<evidence type="ECO:0000256" key="5">
    <source>
        <dbReference type="ARBA" id="ARBA00022692"/>
    </source>
</evidence>
<evidence type="ECO:0000256" key="6">
    <source>
        <dbReference type="ARBA" id="ARBA00022989"/>
    </source>
</evidence>
<keyword evidence="2" id="KW-0813">Transport</keyword>
<dbReference type="Proteomes" id="UP000433101">
    <property type="component" value="Unassembled WGS sequence"/>
</dbReference>
<name>A0A7X3LSB5_9HYPH</name>
<evidence type="ECO:0000256" key="2">
    <source>
        <dbReference type="ARBA" id="ARBA00022448"/>
    </source>
</evidence>
<keyword evidence="3" id="KW-0050">Antiport</keyword>
<keyword evidence="6 9" id="KW-1133">Transmembrane helix</keyword>
<dbReference type="AlphaFoldDB" id="A0A7X3LSB5"/>
<proteinExistence type="predicted"/>
<accession>A0A7X3LSB5</accession>
<dbReference type="PANTHER" id="PTHR32507">
    <property type="entry name" value="NA(+)/H(+) ANTIPORTER 1"/>
    <property type="match status" value="1"/>
</dbReference>
<dbReference type="InterPro" id="IPR006153">
    <property type="entry name" value="Cation/H_exchanger_TM"/>
</dbReference>
<evidence type="ECO:0000256" key="3">
    <source>
        <dbReference type="ARBA" id="ARBA00022449"/>
    </source>
</evidence>
<comment type="caution">
    <text evidence="11">The sequence shown here is derived from an EMBL/GenBank/DDBJ whole genome shotgun (WGS) entry which is preliminary data.</text>
</comment>
<feature type="transmembrane region" description="Helical" evidence="9">
    <location>
        <begin position="368"/>
        <end position="388"/>
    </location>
</feature>
<evidence type="ECO:0000313" key="12">
    <source>
        <dbReference type="Proteomes" id="UP000433101"/>
    </source>
</evidence>
<feature type="transmembrane region" description="Helical" evidence="9">
    <location>
        <begin position="29"/>
        <end position="48"/>
    </location>
</feature>
<keyword evidence="7" id="KW-0406">Ion transport</keyword>
<comment type="subcellular location">
    <subcellularLocation>
        <location evidence="1">Cell membrane</location>
        <topology evidence="1">Multi-pass membrane protein</topology>
    </subcellularLocation>
</comment>
<feature type="transmembrane region" description="Helical" evidence="9">
    <location>
        <begin position="337"/>
        <end position="356"/>
    </location>
</feature>
<evidence type="ECO:0000256" key="8">
    <source>
        <dbReference type="ARBA" id="ARBA00023136"/>
    </source>
</evidence>